<name>A0AC34R2V6_9BILA</name>
<evidence type="ECO:0000313" key="1">
    <source>
        <dbReference type="Proteomes" id="UP000887576"/>
    </source>
</evidence>
<evidence type="ECO:0000313" key="2">
    <source>
        <dbReference type="WBParaSite" id="JU765_v2.g2860.t1"/>
    </source>
</evidence>
<dbReference type="Proteomes" id="UP000887576">
    <property type="component" value="Unplaced"/>
</dbReference>
<protein>
    <submittedName>
        <fullName evidence="2">Uncharacterized protein</fullName>
    </submittedName>
</protein>
<organism evidence="1 2">
    <name type="scientific">Panagrolaimus sp. JU765</name>
    <dbReference type="NCBI Taxonomy" id="591449"/>
    <lineage>
        <taxon>Eukaryota</taxon>
        <taxon>Metazoa</taxon>
        <taxon>Ecdysozoa</taxon>
        <taxon>Nematoda</taxon>
        <taxon>Chromadorea</taxon>
        <taxon>Rhabditida</taxon>
        <taxon>Tylenchina</taxon>
        <taxon>Panagrolaimomorpha</taxon>
        <taxon>Panagrolaimoidea</taxon>
        <taxon>Panagrolaimidae</taxon>
        <taxon>Panagrolaimus</taxon>
    </lineage>
</organism>
<proteinExistence type="predicted"/>
<accession>A0AC34R2V6</accession>
<sequence>MKDQLCTLLITFSDSNDNVKQITTAHTFSSTDPRHYPQRRRVVHSQHSNEKFKNDPSYVTISRSTESPQGTLGSDMIERRPTYQNNSGLRQLTIQEVHLSYKCSNAEFSSTIQKLPNAGPLYVDYATIDEIPEATKMETMPLIPQHYASESSLLEATQKFNHSFDEKNYDTFNQQFIREQQQQQRRRRLSNEAPPQRPPREKPKHVERVEKSYAIRQEESRNANLRQYSETLVKSMSYSRQQTSPRQQTTTTTFEAEPYREEGIRLYARYDDHVQDVRNVESTTTTFSPAKRKRVEVDEERYRRIAPGPPMISHGWKVPTLPKDIIHRQTPKIYKDTAEIVKSERIITTGAKKKPVIYPIEPPKREKFESQQNYKSSSKVISEESSKKKVTSFEAYKKEVQKLKEAQEKQQKQDVTVFDEKLIQSPPLPTSPPPLPPPVHLKEEVPQQKIEYIEAIAHEPVRPMHAVTTEFPIHEPRLAVPVTPVRSPSPASQRSRTKIEEDAMKKFGEKLDVLRNSKRFQHLRDPSEIYSSVPPRTIEQIETIEIETEEYRRIPKIVTPEPPPPPTTAPETRREIVEDVLPISTSSKQLDSLSTTSVDEHKRHIRVEVTEEILTERIQRSKNKTVEVQSAEKETQASQKVPVVIETARETIFLPSVDTSTQFEKFSQSVDSFTQYDGPKVTDSSTMPVINEIVTTEVITTESWTQMERRRYADVSTQQTIPTAIVSDSSTQAEFEFKPPTPPPVIETIEKGTEPERIPSPPRIETVDRGTEPRILTPPPQIETVDQWTEPRPSTPILQIETAEIGTSARPLTPLLQIETVEVGTEPRPPTPPFEIETTEVGTEPRPLTPPPQIETVEVGTEPRPATPPPQVETAEVGTSAELIIEPVDVIETTDASVNTDHRPTISKESSTESESQFEERMETTTIITTEEMATAEKTKKPTTTQRSTYDSKYTTDKRSTTTTTSAELKILSPPPKMDSYSSDYQSSITSRSGVVRPRTSPLVSGTNRVLRVVSETASIGSGVSPFGGSTAASSIRDAREREKKEMSDLNDRLASYIEKVRFLEAQNRKLAADLEFLRNRWGKDTFNVREMYESEIRQARKIIEDSNAERDRLANDIRKLQDELATYRRKYDQAHRDHVNDKGVIDELLVKLSAIESELTLLKRRIGNLEDDVNAVKRENHRLLSELQRTRTDVDQETLNRIDYQNQVQTLIEELDFVRRAHEGEILDLQAMASRDTTSENREYFKNELAAAIREIRAEYEQLSNVQRTDMESWYKLKVQEIQTQSVRANMEQGYTKEEMKRLRVQLGDLRGKLADLEGRNSLLEKQIEELRYQIEDDQRTYESALGDRDAQIHKIRDECQALMVELQMLLDTKQTLDAEIAIYRKMLEGEEDRAGLRQLVEQVVRTHQFRESQETETQRVLRGETSSRHSYQRSAKGNVSIQEAATDGKFIVVSNTHRSKEEPIGEWKVKRSIDHKREVVFTFPKSFVLKPGASVKIWARGNGVNNPPESLILDREDSWGTGNNVQTILYNNQGEERATLIQRTSHATEH</sequence>
<dbReference type="WBParaSite" id="JU765_v2.g2860.t1">
    <property type="protein sequence ID" value="JU765_v2.g2860.t1"/>
    <property type="gene ID" value="JU765_v2.g2860"/>
</dbReference>
<reference evidence="2" key="1">
    <citation type="submission" date="2022-11" db="UniProtKB">
        <authorList>
            <consortium name="WormBaseParasite"/>
        </authorList>
    </citation>
    <scope>IDENTIFICATION</scope>
</reference>